<feature type="transmembrane region" description="Helical" evidence="6">
    <location>
        <begin position="7"/>
        <end position="27"/>
    </location>
</feature>
<feature type="transmembrane region" description="Helical" evidence="6">
    <location>
        <begin position="64"/>
        <end position="84"/>
    </location>
</feature>
<evidence type="ECO:0000256" key="3">
    <source>
        <dbReference type="ARBA" id="ARBA00022692"/>
    </source>
</evidence>
<dbReference type="InterPro" id="IPR012506">
    <property type="entry name" value="TMEM86B-like"/>
</dbReference>
<feature type="transmembrane region" description="Helical" evidence="6">
    <location>
        <begin position="173"/>
        <end position="195"/>
    </location>
</feature>
<dbReference type="Proteomes" id="UP001470230">
    <property type="component" value="Unassembled WGS sequence"/>
</dbReference>
<evidence type="ECO:0000256" key="1">
    <source>
        <dbReference type="ARBA" id="ARBA00004141"/>
    </source>
</evidence>
<feature type="transmembrane region" description="Helical" evidence="6">
    <location>
        <begin position="201"/>
        <end position="226"/>
    </location>
</feature>
<sequence length="248" mass="27890">MESNKKKIFFTVSLILIVLIIIGDIFYVIYGELWLKSITSAGFVLLGATCLTQTLMNKNKNKKFPIIMVIGLFFAMLGDIILNIQFISGAALFAIGHIFYFISYCFLMKFKWTDLIYGAIIFVISCLFITLAPIFDFDGVLMEVVCVIYALIISFMVGKSISNIIQKKDVRNIFIVVGSPFFFFSDLMLLLNVFADLGRVVSVLCLATYYPAQCVLALSISANIYASSEEYENDQNDDSDNEDSKIDL</sequence>
<comment type="caution">
    <text evidence="7">The sequence shown here is derived from an EMBL/GenBank/DDBJ whole genome shotgun (WGS) entry which is preliminary data.</text>
</comment>
<dbReference type="PANTHER" id="PTHR31885:SF6">
    <property type="entry name" value="GH04784P"/>
    <property type="match status" value="1"/>
</dbReference>
<evidence type="ECO:0000256" key="6">
    <source>
        <dbReference type="SAM" id="Phobius"/>
    </source>
</evidence>
<comment type="similarity">
    <text evidence="2">Belongs to the TMEM86 family.</text>
</comment>
<dbReference type="Pfam" id="PF07947">
    <property type="entry name" value="YhhN"/>
    <property type="match status" value="1"/>
</dbReference>
<feature type="transmembrane region" description="Helical" evidence="6">
    <location>
        <begin position="115"/>
        <end position="135"/>
    </location>
</feature>
<name>A0ABR2J374_9EUKA</name>
<evidence type="ECO:0000256" key="5">
    <source>
        <dbReference type="ARBA" id="ARBA00023136"/>
    </source>
</evidence>
<evidence type="ECO:0008006" key="9">
    <source>
        <dbReference type="Google" id="ProtNLM"/>
    </source>
</evidence>
<feature type="transmembrane region" description="Helical" evidence="6">
    <location>
        <begin position="141"/>
        <end position="161"/>
    </location>
</feature>
<feature type="transmembrane region" description="Helical" evidence="6">
    <location>
        <begin position="90"/>
        <end position="108"/>
    </location>
</feature>
<reference evidence="7 8" key="1">
    <citation type="submission" date="2024-04" db="EMBL/GenBank/DDBJ databases">
        <title>Tritrichomonas musculus Genome.</title>
        <authorList>
            <person name="Alves-Ferreira E."/>
            <person name="Grigg M."/>
            <person name="Lorenzi H."/>
            <person name="Galac M."/>
        </authorList>
    </citation>
    <scope>NUCLEOTIDE SEQUENCE [LARGE SCALE GENOMIC DNA]</scope>
    <source>
        <strain evidence="7 8">EAF2021</strain>
    </source>
</reference>
<evidence type="ECO:0000256" key="2">
    <source>
        <dbReference type="ARBA" id="ARBA00007375"/>
    </source>
</evidence>
<evidence type="ECO:0000313" key="7">
    <source>
        <dbReference type="EMBL" id="KAK8872021.1"/>
    </source>
</evidence>
<evidence type="ECO:0000256" key="4">
    <source>
        <dbReference type="ARBA" id="ARBA00022989"/>
    </source>
</evidence>
<dbReference type="EMBL" id="JAPFFF010000013">
    <property type="protein sequence ID" value="KAK8872021.1"/>
    <property type="molecule type" value="Genomic_DNA"/>
</dbReference>
<dbReference type="PANTHER" id="PTHR31885">
    <property type="entry name" value="GH04784P"/>
    <property type="match status" value="1"/>
</dbReference>
<keyword evidence="3 6" id="KW-0812">Transmembrane</keyword>
<comment type="subcellular location">
    <subcellularLocation>
        <location evidence="1">Membrane</location>
        <topology evidence="1">Multi-pass membrane protein</topology>
    </subcellularLocation>
</comment>
<accession>A0ABR2J374</accession>
<keyword evidence="4 6" id="KW-1133">Transmembrane helix</keyword>
<evidence type="ECO:0000313" key="8">
    <source>
        <dbReference type="Proteomes" id="UP001470230"/>
    </source>
</evidence>
<feature type="transmembrane region" description="Helical" evidence="6">
    <location>
        <begin position="33"/>
        <end position="52"/>
    </location>
</feature>
<organism evidence="7 8">
    <name type="scientific">Tritrichomonas musculus</name>
    <dbReference type="NCBI Taxonomy" id="1915356"/>
    <lineage>
        <taxon>Eukaryota</taxon>
        <taxon>Metamonada</taxon>
        <taxon>Parabasalia</taxon>
        <taxon>Tritrichomonadida</taxon>
        <taxon>Tritrichomonadidae</taxon>
        <taxon>Tritrichomonas</taxon>
    </lineage>
</organism>
<protein>
    <recommendedName>
        <fullName evidence="9">YhhN-like protein</fullName>
    </recommendedName>
</protein>
<gene>
    <name evidence="7" type="ORF">M9Y10_007777</name>
</gene>
<keyword evidence="8" id="KW-1185">Reference proteome</keyword>
<proteinExistence type="inferred from homology"/>
<keyword evidence="5 6" id="KW-0472">Membrane</keyword>